<sequence>MSTQSTGTSSIPPSHINLEAPHNHLNLPTKFDFGTGNTIELLYDGLGNKLRKTVKTSGIVTLTQDYLHGIELKNNTVEAELLYLHGHQVKLIS</sequence>
<dbReference type="RefSeq" id="WP_109675254.1">
    <property type="nucleotide sequence ID" value="NZ_QGDT01000007.1"/>
</dbReference>
<evidence type="ECO:0000313" key="2">
    <source>
        <dbReference type="Proteomes" id="UP000245880"/>
    </source>
</evidence>
<protein>
    <recommendedName>
        <fullName evidence="3">YD repeat-containing protein</fullName>
    </recommendedName>
</protein>
<dbReference type="Proteomes" id="UP000245880">
    <property type="component" value="Unassembled WGS sequence"/>
</dbReference>
<dbReference type="OrthoDB" id="965035at2"/>
<keyword evidence="2" id="KW-1185">Reference proteome</keyword>
<name>A0A316AKD7_9BACT</name>
<dbReference type="Gene3D" id="2.180.10.10">
    <property type="entry name" value="RHS repeat-associated core"/>
    <property type="match status" value="1"/>
</dbReference>
<comment type="caution">
    <text evidence="1">The sequence shown here is derived from an EMBL/GenBank/DDBJ whole genome shotgun (WGS) entry which is preliminary data.</text>
</comment>
<reference evidence="1 2" key="1">
    <citation type="submission" date="2018-03" db="EMBL/GenBank/DDBJ databases">
        <title>Genomic Encyclopedia of Archaeal and Bacterial Type Strains, Phase II (KMG-II): from individual species to whole genera.</title>
        <authorList>
            <person name="Goeker M."/>
        </authorList>
    </citation>
    <scope>NUCLEOTIDE SEQUENCE [LARGE SCALE GENOMIC DNA]</scope>
    <source>
        <strain evidence="1 2">DSM 100346</strain>
    </source>
</reference>
<gene>
    <name evidence="1" type="ORF">CLV98_107192</name>
</gene>
<proteinExistence type="predicted"/>
<accession>A0A316AKD7</accession>
<evidence type="ECO:0000313" key="1">
    <source>
        <dbReference type="EMBL" id="PWJ57484.1"/>
    </source>
</evidence>
<dbReference type="EMBL" id="QGDT01000007">
    <property type="protein sequence ID" value="PWJ57484.1"/>
    <property type="molecule type" value="Genomic_DNA"/>
</dbReference>
<evidence type="ECO:0008006" key="3">
    <source>
        <dbReference type="Google" id="ProtNLM"/>
    </source>
</evidence>
<dbReference type="AlphaFoldDB" id="A0A316AKD7"/>
<organism evidence="1 2">
    <name type="scientific">Dyadobacter jejuensis</name>
    <dbReference type="NCBI Taxonomy" id="1082580"/>
    <lineage>
        <taxon>Bacteria</taxon>
        <taxon>Pseudomonadati</taxon>
        <taxon>Bacteroidota</taxon>
        <taxon>Cytophagia</taxon>
        <taxon>Cytophagales</taxon>
        <taxon>Spirosomataceae</taxon>
        <taxon>Dyadobacter</taxon>
    </lineage>
</organism>